<comment type="caution">
    <text evidence="3">The sequence shown here is derived from an EMBL/GenBank/DDBJ whole genome shotgun (WGS) entry which is preliminary data.</text>
</comment>
<keyword evidence="1" id="KW-1133">Transmembrane helix</keyword>
<keyword evidence="1" id="KW-0472">Membrane</keyword>
<keyword evidence="1" id="KW-0812">Transmembrane</keyword>
<reference evidence="3 4" key="1">
    <citation type="journal article" date="2024" name="Insects">
        <title>An Improved Chromosome-Level Genome Assembly of the Firefly Pyrocoelia pectoralis.</title>
        <authorList>
            <person name="Fu X."/>
            <person name="Meyer-Rochow V.B."/>
            <person name="Ballantyne L."/>
            <person name="Zhu X."/>
        </authorList>
    </citation>
    <scope>NUCLEOTIDE SEQUENCE [LARGE SCALE GENOMIC DNA]</scope>
    <source>
        <strain evidence="3">XCY_ONT2</strain>
    </source>
</reference>
<feature type="signal peptide" evidence="2">
    <location>
        <begin position="1"/>
        <end position="19"/>
    </location>
</feature>
<gene>
    <name evidence="3" type="ORF">RI129_001042</name>
</gene>
<evidence type="ECO:0000313" key="3">
    <source>
        <dbReference type="EMBL" id="KAK5650013.1"/>
    </source>
</evidence>
<evidence type="ECO:0000313" key="4">
    <source>
        <dbReference type="Proteomes" id="UP001329430"/>
    </source>
</evidence>
<proteinExistence type="predicted"/>
<name>A0AAN7VUG3_9COLE</name>
<evidence type="ECO:0000256" key="2">
    <source>
        <dbReference type="SAM" id="SignalP"/>
    </source>
</evidence>
<dbReference type="Proteomes" id="UP001329430">
    <property type="component" value="Chromosome 1"/>
</dbReference>
<accession>A0AAN7VUG3</accession>
<keyword evidence="2" id="KW-0732">Signal</keyword>
<feature type="chain" id="PRO_5043053441" evidence="2">
    <location>
        <begin position="20"/>
        <end position="180"/>
    </location>
</feature>
<evidence type="ECO:0000256" key="1">
    <source>
        <dbReference type="SAM" id="Phobius"/>
    </source>
</evidence>
<feature type="transmembrane region" description="Helical" evidence="1">
    <location>
        <begin position="107"/>
        <end position="140"/>
    </location>
</feature>
<dbReference type="EMBL" id="JAVRBK010000001">
    <property type="protein sequence ID" value="KAK5650013.1"/>
    <property type="molecule type" value="Genomic_DNA"/>
</dbReference>
<sequence>MKCYLQLVLFISCLGSSLTETVPQPTSGGPSTAPQPIYQHPDKNAAYVPHATYPYAESFEPSAAYEGYLMPNLVQYPQYADENKSYVASSARSSLAVMLKILAKVGLFLLGGVALLFVGGAFTTAVCSLTPICTITFNGFKGINNDKMRALVTPEHVASAAAFVENAVDKYQRLQRAING</sequence>
<keyword evidence="4" id="KW-1185">Reference proteome</keyword>
<organism evidence="3 4">
    <name type="scientific">Pyrocoelia pectoralis</name>
    <dbReference type="NCBI Taxonomy" id="417401"/>
    <lineage>
        <taxon>Eukaryota</taxon>
        <taxon>Metazoa</taxon>
        <taxon>Ecdysozoa</taxon>
        <taxon>Arthropoda</taxon>
        <taxon>Hexapoda</taxon>
        <taxon>Insecta</taxon>
        <taxon>Pterygota</taxon>
        <taxon>Neoptera</taxon>
        <taxon>Endopterygota</taxon>
        <taxon>Coleoptera</taxon>
        <taxon>Polyphaga</taxon>
        <taxon>Elateriformia</taxon>
        <taxon>Elateroidea</taxon>
        <taxon>Lampyridae</taxon>
        <taxon>Lampyrinae</taxon>
        <taxon>Pyrocoelia</taxon>
    </lineage>
</organism>
<dbReference type="AlphaFoldDB" id="A0AAN7VUG3"/>
<protein>
    <submittedName>
        <fullName evidence="3">Uncharacterized protein</fullName>
    </submittedName>
</protein>